<evidence type="ECO:0000313" key="2">
    <source>
        <dbReference type="Proteomes" id="UP000316343"/>
    </source>
</evidence>
<name>A0A547PCI2_9SPHN</name>
<proteinExistence type="predicted"/>
<dbReference type="Pfam" id="PF02586">
    <property type="entry name" value="SRAP"/>
    <property type="match status" value="1"/>
</dbReference>
<reference evidence="1 2" key="1">
    <citation type="submission" date="2019-06" db="EMBL/GenBank/DDBJ databases">
        <title>Erythrobacter insulae sp. nov., isolated from a tidal flat.</title>
        <authorList>
            <person name="Yoon J.-H."/>
        </authorList>
    </citation>
    <scope>NUCLEOTIDE SEQUENCE [LARGE SCALE GENOMIC DNA]</scope>
    <source>
        <strain evidence="1 2">JBTF-M21</strain>
    </source>
</reference>
<keyword evidence="2" id="KW-1185">Reference proteome</keyword>
<dbReference type="SUPFAM" id="SSF143081">
    <property type="entry name" value="BB1717-like"/>
    <property type="match status" value="1"/>
</dbReference>
<organism evidence="1 2">
    <name type="scientific">Erythrobacter insulae</name>
    <dbReference type="NCBI Taxonomy" id="2584124"/>
    <lineage>
        <taxon>Bacteria</taxon>
        <taxon>Pseudomonadati</taxon>
        <taxon>Pseudomonadota</taxon>
        <taxon>Alphaproteobacteria</taxon>
        <taxon>Sphingomonadales</taxon>
        <taxon>Erythrobacteraceae</taxon>
        <taxon>Erythrobacter/Porphyrobacter group</taxon>
        <taxon>Erythrobacter</taxon>
    </lineage>
</organism>
<dbReference type="AlphaFoldDB" id="A0A547PCI2"/>
<dbReference type="EMBL" id="VHJK01000001">
    <property type="protein sequence ID" value="TRD11856.1"/>
    <property type="molecule type" value="Genomic_DNA"/>
</dbReference>
<dbReference type="Gene3D" id="3.90.1680.10">
    <property type="entry name" value="SOS response associated peptidase-like"/>
    <property type="match status" value="1"/>
</dbReference>
<gene>
    <name evidence="1" type="ORF">FGU71_08310</name>
</gene>
<dbReference type="Proteomes" id="UP000316343">
    <property type="component" value="Unassembled WGS sequence"/>
</dbReference>
<dbReference type="OrthoDB" id="9782620at2"/>
<sequence>MTTLYLLDCPASAVAARFGARLGDDPWAGGYIAPLKFAPVITAGREFVAGPRPAGGRLAPRMTPRLWGVEPPPNSDDPARRIATVRNHNSPFWVGNLRNSEFRCLIPATSVMLWGNGTDYEGRRLKHWFAPEAQPIFAMAAVWKDEDIPAFAILTKDAAGGAASAGCKAMPIILPDDENTRQAWLHGGWPNAKAVIERPVEVELTEKSDPARS</sequence>
<protein>
    <submittedName>
        <fullName evidence="1">SOS response-associated peptidase</fullName>
    </submittedName>
</protein>
<dbReference type="GO" id="GO:0106300">
    <property type="term" value="P:protein-DNA covalent cross-linking repair"/>
    <property type="evidence" value="ECO:0007669"/>
    <property type="project" value="InterPro"/>
</dbReference>
<accession>A0A547PCI2</accession>
<evidence type="ECO:0000313" key="1">
    <source>
        <dbReference type="EMBL" id="TRD11856.1"/>
    </source>
</evidence>
<comment type="caution">
    <text evidence="1">The sequence shown here is derived from an EMBL/GenBank/DDBJ whole genome shotgun (WGS) entry which is preliminary data.</text>
</comment>
<dbReference type="GO" id="GO:0003697">
    <property type="term" value="F:single-stranded DNA binding"/>
    <property type="evidence" value="ECO:0007669"/>
    <property type="project" value="InterPro"/>
</dbReference>
<dbReference type="InterPro" id="IPR003738">
    <property type="entry name" value="SRAP"/>
</dbReference>
<dbReference type="InterPro" id="IPR036590">
    <property type="entry name" value="SRAP-like"/>
</dbReference>